<protein>
    <recommendedName>
        <fullName evidence="4 5">Large ribosomal subunit protein bL33</fullName>
    </recommendedName>
</protein>
<dbReference type="InterPro" id="IPR038584">
    <property type="entry name" value="Ribosomal_bL33_sf"/>
</dbReference>
<keyword evidence="3 5" id="KW-0687">Ribonucleoprotein</keyword>
<dbReference type="Proteomes" id="UP001484199">
    <property type="component" value="Chromosome"/>
</dbReference>
<organism evidence="6 7">
    <name type="scientific">Ash yellows phytoplasma</name>
    <dbReference type="NCBI Taxonomy" id="35780"/>
    <lineage>
        <taxon>Bacteria</taxon>
        <taxon>Bacillati</taxon>
        <taxon>Mycoplasmatota</taxon>
        <taxon>Mollicutes</taxon>
        <taxon>Acholeplasmatales</taxon>
        <taxon>Acholeplasmataceae</taxon>
        <taxon>Candidatus Phytoplasma</taxon>
        <taxon>16SrVII (Ash yellows group)</taxon>
    </lineage>
</organism>
<gene>
    <name evidence="5" type="primary">rpmG</name>
    <name evidence="6" type="ORF">AshY1_04270</name>
</gene>
<dbReference type="RefSeq" id="WP_341266438.1">
    <property type="nucleotide sequence ID" value="NZ_CP146843.1"/>
</dbReference>
<dbReference type="HAMAP" id="MF_00294">
    <property type="entry name" value="Ribosomal_bL33"/>
    <property type="match status" value="1"/>
</dbReference>
<comment type="similarity">
    <text evidence="1 5">Belongs to the bacterial ribosomal protein bL33 family.</text>
</comment>
<sequence>MKKNILICEQCLNRNYHINAHNRNKSLCLKKYCPYCNKHVLHEESK</sequence>
<dbReference type="Gene3D" id="2.20.28.120">
    <property type="entry name" value="Ribosomal protein L33"/>
    <property type="match status" value="1"/>
</dbReference>
<dbReference type="InterPro" id="IPR001705">
    <property type="entry name" value="Ribosomal_bL33"/>
</dbReference>
<dbReference type="GO" id="GO:0005840">
    <property type="term" value="C:ribosome"/>
    <property type="evidence" value="ECO:0007669"/>
    <property type="project" value="UniProtKB-KW"/>
</dbReference>
<evidence type="ECO:0000256" key="1">
    <source>
        <dbReference type="ARBA" id="ARBA00007596"/>
    </source>
</evidence>
<dbReference type="NCBIfam" id="NF001764">
    <property type="entry name" value="PRK00504.1"/>
    <property type="match status" value="1"/>
</dbReference>
<evidence type="ECO:0000313" key="6">
    <source>
        <dbReference type="EMBL" id="WYY26539.1"/>
    </source>
</evidence>
<evidence type="ECO:0000256" key="5">
    <source>
        <dbReference type="HAMAP-Rule" id="MF_00294"/>
    </source>
</evidence>
<dbReference type="EMBL" id="CP146843">
    <property type="protein sequence ID" value="WYY26539.1"/>
    <property type="molecule type" value="Genomic_DNA"/>
</dbReference>
<dbReference type="NCBIfam" id="TIGR01023">
    <property type="entry name" value="rpmG_bact"/>
    <property type="match status" value="1"/>
</dbReference>
<evidence type="ECO:0000256" key="2">
    <source>
        <dbReference type="ARBA" id="ARBA00022980"/>
    </source>
</evidence>
<dbReference type="Pfam" id="PF00471">
    <property type="entry name" value="Ribosomal_L33"/>
    <property type="match status" value="1"/>
</dbReference>
<dbReference type="InterPro" id="IPR011332">
    <property type="entry name" value="Ribosomal_zn-bd"/>
</dbReference>
<name>A0ABZ2U8E2_ASHYP</name>
<evidence type="ECO:0000256" key="3">
    <source>
        <dbReference type="ARBA" id="ARBA00023274"/>
    </source>
</evidence>
<keyword evidence="7" id="KW-1185">Reference proteome</keyword>
<evidence type="ECO:0000256" key="4">
    <source>
        <dbReference type="ARBA" id="ARBA00035176"/>
    </source>
</evidence>
<accession>A0ABZ2U8E2</accession>
<dbReference type="SUPFAM" id="SSF57829">
    <property type="entry name" value="Zn-binding ribosomal proteins"/>
    <property type="match status" value="1"/>
</dbReference>
<proteinExistence type="inferred from homology"/>
<evidence type="ECO:0000313" key="7">
    <source>
        <dbReference type="Proteomes" id="UP001484199"/>
    </source>
</evidence>
<reference evidence="6" key="1">
    <citation type="submission" date="2024-03" db="EMBL/GenBank/DDBJ databases">
        <title>The Complete Genome of 'Candidatus Phytoplasma fraxini' AshY1 from the Ash Yellows Group.</title>
        <authorList>
            <person name="Boehm J.W."/>
            <person name="Huettel B."/>
            <person name="Schneider B."/>
            <person name="Kube M."/>
        </authorList>
    </citation>
    <scope>NUCLEOTIDE SEQUENCE [LARGE SCALE GENOMIC DNA]</scope>
    <source>
        <strain evidence="6">AshY1</strain>
    </source>
</reference>
<keyword evidence="2 5" id="KW-0689">Ribosomal protein</keyword>